<reference evidence="2" key="1">
    <citation type="submission" date="2022-12" db="EMBL/GenBank/DDBJ databases">
        <title>Paracoccus onchidii sp. nov., isolated from a marine invertebrate from the South China Sea.</title>
        <authorList>
            <person name="Xu S."/>
            <person name="Liu Z."/>
            <person name="Xu Y."/>
        </authorList>
    </citation>
    <scope>NUCLEOTIDE SEQUENCE</scope>
    <source>
        <strain evidence="2">Z330</strain>
    </source>
</reference>
<name>A0ABT4ZHF3_9RHOB</name>
<dbReference type="RefSeq" id="WP_271889875.1">
    <property type="nucleotide sequence ID" value="NZ_JAQBIE010000020.1"/>
</dbReference>
<gene>
    <name evidence="2" type="ORF">PAF17_14780</name>
</gene>
<feature type="transmembrane region" description="Helical" evidence="1">
    <location>
        <begin position="27"/>
        <end position="44"/>
    </location>
</feature>
<proteinExistence type="predicted"/>
<keyword evidence="1" id="KW-1133">Transmembrane helix</keyword>
<accession>A0ABT4ZHF3</accession>
<feature type="transmembrane region" description="Helical" evidence="1">
    <location>
        <begin position="122"/>
        <end position="144"/>
    </location>
</feature>
<feature type="transmembrane region" description="Helical" evidence="1">
    <location>
        <begin position="51"/>
        <end position="69"/>
    </location>
</feature>
<feature type="transmembrane region" description="Helical" evidence="1">
    <location>
        <begin position="164"/>
        <end position="182"/>
    </location>
</feature>
<protein>
    <recommendedName>
        <fullName evidence="4">Isopropylmalate isomerase</fullName>
    </recommendedName>
</protein>
<feature type="transmembrane region" description="Helical" evidence="1">
    <location>
        <begin position="94"/>
        <end position="115"/>
    </location>
</feature>
<keyword evidence="3" id="KW-1185">Reference proteome</keyword>
<organism evidence="2 3">
    <name type="scientific">Paracoccus onchidii</name>
    <dbReference type="NCBI Taxonomy" id="3017813"/>
    <lineage>
        <taxon>Bacteria</taxon>
        <taxon>Pseudomonadati</taxon>
        <taxon>Pseudomonadota</taxon>
        <taxon>Alphaproteobacteria</taxon>
        <taxon>Rhodobacterales</taxon>
        <taxon>Paracoccaceae</taxon>
        <taxon>Paracoccus</taxon>
    </lineage>
</organism>
<keyword evidence="1" id="KW-0472">Membrane</keyword>
<evidence type="ECO:0000256" key="1">
    <source>
        <dbReference type="SAM" id="Phobius"/>
    </source>
</evidence>
<keyword evidence="1" id="KW-0812">Transmembrane</keyword>
<comment type="caution">
    <text evidence="2">The sequence shown here is derived from an EMBL/GenBank/DDBJ whole genome shotgun (WGS) entry which is preliminary data.</text>
</comment>
<dbReference type="EMBL" id="JAQBIE010000020">
    <property type="protein sequence ID" value="MDB6178760.1"/>
    <property type="molecule type" value="Genomic_DNA"/>
</dbReference>
<evidence type="ECO:0000313" key="3">
    <source>
        <dbReference type="Proteomes" id="UP001165641"/>
    </source>
</evidence>
<sequence length="185" mass="19865">MSGLMTCVAAAWQPGIGDPNATGWLTVLAYVLCLVLSVRVWVKLSGQPGRAFWGLVALLMLFLALNKQLDLQSALTATGRCLAQAQGWYDNRRIVQAAFVLGVLALMVAALLMGLRALRGQLARYGLALAGLTVLCGFVAIRAIGFHHMDALIGHRSFGVSTNYLLENTGLVLIGLNAFRVLRRG</sequence>
<dbReference type="Proteomes" id="UP001165641">
    <property type="component" value="Unassembled WGS sequence"/>
</dbReference>
<evidence type="ECO:0000313" key="2">
    <source>
        <dbReference type="EMBL" id="MDB6178760.1"/>
    </source>
</evidence>
<evidence type="ECO:0008006" key="4">
    <source>
        <dbReference type="Google" id="ProtNLM"/>
    </source>
</evidence>